<dbReference type="PANTHER" id="PTHR33164">
    <property type="entry name" value="TRANSCRIPTIONAL REGULATOR, MARR FAMILY"/>
    <property type="match status" value="1"/>
</dbReference>
<dbReference type="AlphaFoldDB" id="A0A037ZIN0"/>
<sequence length="170" mass="18611">MHGLRAPKFKLFGAAGGRLTGARGGDRPDRMASEVTYQLDECLVLSVVKAARKMTRKYDAQLRGHGVTVAQFSLMAAVRSNPGCSVSALAVRIDMERTALSRNLTVLERRGLIARADEDLSARVCTLTAQGDAVLDKVLPEWQRVQDEMRAVIGVENAEQFLSILRQLSV</sequence>
<evidence type="ECO:0000313" key="2">
    <source>
        <dbReference type="EMBL" id="KAJ55479.1"/>
    </source>
</evidence>
<accession>A0A037ZIN0</accession>
<dbReference type="Gene3D" id="1.10.10.10">
    <property type="entry name" value="Winged helix-like DNA-binding domain superfamily/Winged helix DNA-binding domain"/>
    <property type="match status" value="1"/>
</dbReference>
<evidence type="ECO:0000313" key="3">
    <source>
        <dbReference type="Proteomes" id="UP000026249"/>
    </source>
</evidence>
<protein>
    <recommendedName>
        <fullName evidence="1">HTH marR-type domain-containing protein</fullName>
    </recommendedName>
</protein>
<name>A0A037ZIN0_9RHOB</name>
<comment type="caution">
    <text evidence="2">The sequence shown here is derived from an EMBL/GenBank/DDBJ whole genome shotgun (WGS) entry which is preliminary data.</text>
</comment>
<dbReference type="PROSITE" id="PS50995">
    <property type="entry name" value="HTH_MARR_2"/>
    <property type="match status" value="1"/>
</dbReference>
<dbReference type="Pfam" id="PF12802">
    <property type="entry name" value="MarR_2"/>
    <property type="match status" value="1"/>
</dbReference>
<dbReference type="SMART" id="SM00347">
    <property type="entry name" value="HTH_MARR"/>
    <property type="match status" value="1"/>
</dbReference>
<organism evidence="2 3">
    <name type="scientific">Actibacterium mucosum KCTC 23349</name>
    <dbReference type="NCBI Taxonomy" id="1454373"/>
    <lineage>
        <taxon>Bacteria</taxon>
        <taxon>Pseudomonadati</taxon>
        <taxon>Pseudomonadota</taxon>
        <taxon>Alphaproteobacteria</taxon>
        <taxon>Rhodobacterales</taxon>
        <taxon>Roseobacteraceae</taxon>
        <taxon>Actibacterium</taxon>
    </lineage>
</organism>
<proteinExistence type="predicted"/>
<reference evidence="2 3" key="1">
    <citation type="submission" date="2014-03" db="EMBL/GenBank/DDBJ databases">
        <title>Draft Genome Sequence of Actibacterium mucosum KCTC 23349, a Marine Alphaproteobacterium with Complex Ionic Requirements Isolated from Mediterranean Seawater at Malvarrosa Beach, Valencia, Spain.</title>
        <authorList>
            <person name="Arahal D.R."/>
            <person name="Shao Z."/>
            <person name="Lai Q."/>
            <person name="Pujalte M.J."/>
        </authorList>
    </citation>
    <scope>NUCLEOTIDE SEQUENCE [LARGE SCALE GENOMIC DNA]</scope>
    <source>
        <strain evidence="2 3">KCTC 23349</strain>
    </source>
</reference>
<dbReference type="InterPro" id="IPR036388">
    <property type="entry name" value="WH-like_DNA-bd_sf"/>
</dbReference>
<dbReference type="PANTHER" id="PTHR33164:SF105">
    <property type="entry name" value="TRANSCRIPTIONAL REPRESSOR PROTEIN-RELATED"/>
    <property type="match status" value="1"/>
</dbReference>
<feature type="domain" description="HTH marR-type" evidence="1">
    <location>
        <begin position="40"/>
        <end position="170"/>
    </location>
</feature>
<dbReference type="EMBL" id="JFKE01000004">
    <property type="protein sequence ID" value="KAJ55479.1"/>
    <property type="molecule type" value="Genomic_DNA"/>
</dbReference>
<evidence type="ECO:0000259" key="1">
    <source>
        <dbReference type="PROSITE" id="PS50995"/>
    </source>
</evidence>
<keyword evidence="3" id="KW-1185">Reference proteome</keyword>
<dbReference type="InterPro" id="IPR000835">
    <property type="entry name" value="HTH_MarR-typ"/>
</dbReference>
<gene>
    <name evidence="2" type="ORF">ACMU_12360</name>
</gene>
<dbReference type="Proteomes" id="UP000026249">
    <property type="component" value="Unassembled WGS sequence"/>
</dbReference>
<dbReference type="STRING" id="1454373.ACMU_12360"/>
<dbReference type="InterPro" id="IPR036390">
    <property type="entry name" value="WH_DNA-bd_sf"/>
</dbReference>
<dbReference type="SUPFAM" id="SSF46785">
    <property type="entry name" value="Winged helix' DNA-binding domain"/>
    <property type="match status" value="1"/>
</dbReference>
<dbReference type="GO" id="GO:0006950">
    <property type="term" value="P:response to stress"/>
    <property type="evidence" value="ECO:0007669"/>
    <property type="project" value="TreeGrafter"/>
</dbReference>
<dbReference type="GO" id="GO:0003700">
    <property type="term" value="F:DNA-binding transcription factor activity"/>
    <property type="evidence" value="ECO:0007669"/>
    <property type="project" value="InterPro"/>
</dbReference>
<dbReference type="InterPro" id="IPR039422">
    <property type="entry name" value="MarR/SlyA-like"/>
</dbReference>